<dbReference type="GO" id="GO:0005576">
    <property type="term" value="C:extracellular region"/>
    <property type="evidence" value="ECO:0007669"/>
    <property type="project" value="TreeGrafter"/>
</dbReference>
<feature type="domain" description="Mce/MlaD" evidence="2">
    <location>
        <begin position="40"/>
        <end position="114"/>
    </location>
</feature>
<evidence type="ECO:0000313" key="5">
    <source>
        <dbReference type="Proteomes" id="UP000319818"/>
    </source>
</evidence>
<dbReference type="InterPro" id="IPR003399">
    <property type="entry name" value="Mce/MlaD"/>
</dbReference>
<organism evidence="4 5">
    <name type="scientific">Pseudonocardia cypriaca</name>
    <dbReference type="NCBI Taxonomy" id="882449"/>
    <lineage>
        <taxon>Bacteria</taxon>
        <taxon>Bacillati</taxon>
        <taxon>Actinomycetota</taxon>
        <taxon>Actinomycetes</taxon>
        <taxon>Pseudonocardiales</taxon>
        <taxon>Pseudonocardiaceae</taxon>
        <taxon>Pseudonocardia</taxon>
    </lineage>
</organism>
<evidence type="ECO:0000313" key="4">
    <source>
        <dbReference type="EMBL" id="TQM35279.1"/>
    </source>
</evidence>
<evidence type="ECO:0000259" key="3">
    <source>
        <dbReference type="Pfam" id="PF11887"/>
    </source>
</evidence>
<accession>A0A543FN32</accession>
<name>A0A543FN32_9PSEU</name>
<dbReference type="InterPro" id="IPR024516">
    <property type="entry name" value="Mce_C"/>
</dbReference>
<feature type="compositionally biased region" description="Low complexity" evidence="1">
    <location>
        <begin position="391"/>
        <end position="400"/>
    </location>
</feature>
<dbReference type="InterPro" id="IPR052336">
    <property type="entry name" value="MlaD_Phospholipid_Transporter"/>
</dbReference>
<dbReference type="EMBL" id="VFPH01000003">
    <property type="protein sequence ID" value="TQM35279.1"/>
    <property type="molecule type" value="Genomic_DNA"/>
</dbReference>
<dbReference type="PANTHER" id="PTHR33371">
    <property type="entry name" value="INTERMEMBRANE PHOSPHOLIPID TRANSPORT SYSTEM BINDING PROTEIN MLAD-RELATED"/>
    <property type="match status" value="1"/>
</dbReference>
<gene>
    <name evidence="4" type="ORF">FB388_6707</name>
</gene>
<feature type="region of interest" description="Disordered" evidence="1">
    <location>
        <begin position="337"/>
        <end position="400"/>
    </location>
</feature>
<dbReference type="RefSeq" id="WP_142106645.1">
    <property type="nucleotide sequence ID" value="NZ_VFPH01000003.1"/>
</dbReference>
<evidence type="ECO:0000259" key="2">
    <source>
        <dbReference type="Pfam" id="PF02470"/>
    </source>
</evidence>
<dbReference type="GO" id="GO:0051701">
    <property type="term" value="P:biological process involved in interaction with host"/>
    <property type="evidence" value="ECO:0007669"/>
    <property type="project" value="TreeGrafter"/>
</dbReference>
<dbReference type="PANTHER" id="PTHR33371:SF17">
    <property type="entry name" value="MCE-FAMILY PROTEIN MCE1B"/>
    <property type="match status" value="1"/>
</dbReference>
<proteinExistence type="predicted"/>
<dbReference type="Proteomes" id="UP000319818">
    <property type="component" value="Unassembled WGS sequence"/>
</dbReference>
<dbReference type="AlphaFoldDB" id="A0A543FN32"/>
<dbReference type="OrthoDB" id="338143at2"/>
<evidence type="ECO:0000256" key="1">
    <source>
        <dbReference type="SAM" id="MobiDB-lite"/>
    </source>
</evidence>
<dbReference type="Pfam" id="PF02470">
    <property type="entry name" value="MlaD"/>
    <property type="match status" value="1"/>
</dbReference>
<dbReference type="InterPro" id="IPR005693">
    <property type="entry name" value="Mce"/>
</dbReference>
<comment type="caution">
    <text evidence="4">The sequence shown here is derived from an EMBL/GenBank/DDBJ whole genome shotgun (WGS) entry which is preliminary data.</text>
</comment>
<sequence>MTRLPVGPLVKFLSLAVVVALCTTVLALTIANASGGARTSYTARFTDASGLLPGDDVRIAGVIVGSVDDVRIVDRRFAEVEFSVAQDQPLPASVGASILYRNLIGQRYLALEQGAGPAGRTLPAGGTIPVERTRPPLNLTVLFNGFKPLLTALDPEQVNQLSFEIIQVLQGQGGTVKSLLAHTASLTNTLADRDEVIGQVINNLNAVLETVNARDGQLSELISSLQALVSGLAEDREPIGDAIVSIGELTDVTAGFLEDARPALRDDIGHLGDLAENLNAQDERLEQTIKNLPPKLKKVIRAGSYGSWFNFYLCGASGKLGLSPYILQFEVPVFTSGQPRCGADPDGGDSGNTDSLAGLPLPDLPLPDLPLPVGGSGESGVPNLPAPDLPLLPDLSLGGG</sequence>
<reference evidence="4 5" key="1">
    <citation type="submission" date="2019-06" db="EMBL/GenBank/DDBJ databases">
        <title>Sequencing the genomes of 1000 actinobacteria strains.</title>
        <authorList>
            <person name="Klenk H.-P."/>
        </authorList>
    </citation>
    <scope>NUCLEOTIDE SEQUENCE [LARGE SCALE GENOMIC DNA]</scope>
    <source>
        <strain evidence="4 5">DSM 45511</strain>
    </source>
</reference>
<feature type="domain" description="Mammalian cell entry C-terminal" evidence="3">
    <location>
        <begin position="119"/>
        <end position="319"/>
    </location>
</feature>
<dbReference type="Pfam" id="PF11887">
    <property type="entry name" value="Mce4_CUP1"/>
    <property type="match status" value="1"/>
</dbReference>
<keyword evidence="5" id="KW-1185">Reference proteome</keyword>
<protein>
    <submittedName>
        <fullName evidence="4">Phospholipid/cholesterol/gamma-HCH transport system substrate-binding protein</fullName>
    </submittedName>
</protein>
<dbReference type="NCBIfam" id="TIGR00996">
    <property type="entry name" value="Mtu_fam_mce"/>
    <property type="match status" value="1"/>
</dbReference>